<dbReference type="EMBL" id="DS178295">
    <property type="protein sequence ID" value="EHS63740.1"/>
    <property type="molecule type" value="Genomic_DNA"/>
</dbReference>
<dbReference type="GO" id="GO:0005783">
    <property type="term" value="C:endoplasmic reticulum"/>
    <property type="evidence" value="ECO:0000318"/>
    <property type="project" value="GO_Central"/>
</dbReference>
<proteinExistence type="predicted"/>
<dbReference type="VEuPathDB" id="FungiDB:PGTG_21832"/>
<dbReference type="GO" id="GO:0000252">
    <property type="term" value="F:3-beta-hydroxysteroid dehydrogenase [NAD(P)+]/C4-decarboxylase activity"/>
    <property type="evidence" value="ECO:0000318"/>
    <property type="project" value="GO_Central"/>
</dbReference>
<evidence type="ECO:0000313" key="3">
    <source>
        <dbReference type="Proteomes" id="UP000008783"/>
    </source>
</evidence>
<dbReference type="Proteomes" id="UP000008783">
    <property type="component" value="Unassembled WGS sequence"/>
</dbReference>
<dbReference type="STRING" id="418459.H6QSL8"/>
<keyword evidence="1" id="KW-1133">Transmembrane helix</keyword>
<keyword evidence="3" id="KW-1185">Reference proteome</keyword>
<name>H6QSL8_PUCGT</name>
<keyword evidence="1" id="KW-0472">Membrane</keyword>
<gene>
    <name evidence="2" type="ORF">PGTG_21832</name>
</gene>
<dbReference type="InParanoid" id="H6QSL8"/>
<organism evidence="2 3">
    <name type="scientific">Puccinia graminis f. sp. tritici (strain CRL 75-36-700-3 / race SCCL)</name>
    <name type="common">Black stem rust fungus</name>
    <dbReference type="NCBI Taxonomy" id="418459"/>
    <lineage>
        <taxon>Eukaryota</taxon>
        <taxon>Fungi</taxon>
        <taxon>Dikarya</taxon>
        <taxon>Basidiomycota</taxon>
        <taxon>Pucciniomycotina</taxon>
        <taxon>Pucciniomycetes</taxon>
        <taxon>Pucciniales</taxon>
        <taxon>Pucciniaceae</taxon>
        <taxon>Puccinia</taxon>
    </lineage>
</organism>
<evidence type="ECO:0000313" key="2">
    <source>
        <dbReference type="EMBL" id="EHS63740.1"/>
    </source>
</evidence>
<dbReference type="HOGENOM" id="CLU_1074160_0_0_1"/>
<dbReference type="OrthoDB" id="10058185at2759"/>
<evidence type="ECO:0000256" key="1">
    <source>
        <dbReference type="SAM" id="Phobius"/>
    </source>
</evidence>
<dbReference type="AlphaFoldDB" id="H6QSL8"/>
<feature type="transmembrane region" description="Helical" evidence="1">
    <location>
        <begin position="192"/>
        <end position="212"/>
    </location>
</feature>
<sequence length="259" mass="29242">MVNLGTQLKDLKDFNCVPTLTDLSSALLQKHDFHLPTLKHIASVSNHPFRSVRSFFQFKSPPSPINISSIQAQSHNIQLKSFMFYHAESPPPSLPQPKKAHAKTKKVTCAFKGTKEWSIKPCRPNDTAGTNGHPSRHQINYPDDQVCVAGEAFFVTGGEPIFFWDFARAVWHKYAAHSPLAKAFKLDPKLRFTIVIPTFLALFLASLAQIFAKITNSTTLFTPEKVRYTSDYKYQFIISKTLESTLAMSRSQNSDKKHD</sequence>
<reference evidence="3" key="1">
    <citation type="journal article" date="2011" name="Proc. Natl. Acad. Sci. U.S.A.">
        <title>Obligate biotrophy features unraveled by the genomic analysis of rust fungi.</title>
        <authorList>
            <person name="Duplessis S."/>
            <person name="Cuomo C.A."/>
            <person name="Lin Y.-C."/>
            <person name="Aerts A."/>
            <person name="Tisserant E."/>
            <person name="Veneault-Fourrey C."/>
            <person name="Joly D.L."/>
            <person name="Hacquard S."/>
            <person name="Amselem J."/>
            <person name="Cantarel B.L."/>
            <person name="Chiu R."/>
            <person name="Coutinho P.M."/>
            <person name="Feau N."/>
            <person name="Field M."/>
            <person name="Frey P."/>
            <person name="Gelhaye E."/>
            <person name="Goldberg J."/>
            <person name="Grabherr M.G."/>
            <person name="Kodira C.D."/>
            <person name="Kohler A."/>
            <person name="Kuees U."/>
            <person name="Lindquist E.A."/>
            <person name="Lucas S.M."/>
            <person name="Mago R."/>
            <person name="Mauceli E."/>
            <person name="Morin E."/>
            <person name="Murat C."/>
            <person name="Pangilinan J.L."/>
            <person name="Park R."/>
            <person name="Pearson M."/>
            <person name="Quesneville H."/>
            <person name="Rouhier N."/>
            <person name="Sakthikumar S."/>
            <person name="Salamov A.A."/>
            <person name="Schmutz J."/>
            <person name="Selles B."/>
            <person name="Shapiro H."/>
            <person name="Tanguay P."/>
            <person name="Tuskan G.A."/>
            <person name="Henrissat B."/>
            <person name="Van de Peer Y."/>
            <person name="Rouze P."/>
            <person name="Ellis J.G."/>
            <person name="Dodds P.N."/>
            <person name="Schein J.E."/>
            <person name="Zhong S."/>
            <person name="Hamelin R.C."/>
            <person name="Grigoriev I.V."/>
            <person name="Szabo L.J."/>
            <person name="Martin F."/>
        </authorList>
    </citation>
    <scope>NUCLEOTIDE SEQUENCE [LARGE SCALE GENOMIC DNA]</scope>
    <source>
        <strain evidence="3">CRL 75-36-700-3 / race SCCL</strain>
    </source>
</reference>
<dbReference type="RefSeq" id="XP_003889499.1">
    <property type="nucleotide sequence ID" value="XM_003889450.1"/>
</dbReference>
<dbReference type="GeneID" id="13541844"/>
<accession>H6QSL8</accession>
<dbReference type="KEGG" id="pgr:PGTG_21832"/>
<keyword evidence="1" id="KW-0812">Transmembrane</keyword>
<protein>
    <submittedName>
        <fullName evidence="2">Uncharacterized protein</fullName>
    </submittedName>
</protein>
<dbReference type="GO" id="GO:0006696">
    <property type="term" value="P:ergosterol biosynthetic process"/>
    <property type="evidence" value="ECO:0000318"/>
    <property type="project" value="GO_Central"/>
</dbReference>